<evidence type="ECO:0000256" key="1">
    <source>
        <dbReference type="SAM" id="MobiDB-lite"/>
    </source>
</evidence>
<accession>A0AAV9QRN4</accession>
<keyword evidence="3" id="KW-1185">Reference proteome</keyword>
<feature type="region of interest" description="Disordered" evidence="1">
    <location>
        <begin position="60"/>
        <end position="88"/>
    </location>
</feature>
<feature type="region of interest" description="Disordered" evidence="1">
    <location>
        <begin position="1"/>
        <end position="40"/>
    </location>
</feature>
<comment type="caution">
    <text evidence="2">The sequence shown here is derived from an EMBL/GenBank/DDBJ whole genome shotgun (WGS) entry which is preliminary data.</text>
</comment>
<evidence type="ECO:0000313" key="2">
    <source>
        <dbReference type="EMBL" id="KAK5599568.1"/>
    </source>
</evidence>
<protein>
    <submittedName>
        <fullName evidence="2">Uncharacterized protein</fullName>
    </submittedName>
</protein>
<reference evidence="2 3" key="1">
    <citation type="submission" date="2021-06" db="EMBL/GenBank/DDBJ databases">
        <authorList>
            <person name="Palmer J.M."/>
        </authorList>
    </citation>
    <scope>NUCLEOTIDE SEQUENCE [LARGE SCALE GENOMIC DNA]</scope>
    <source>
        <strain evidence="2 3">MEX-2019</strain>
        <tissue evidence="2">Muscle</tissue>
    </source>
</reference>
<sequence>MDPENRDLGTYPPPQAEARQRPGVQGPSSSHRERKLCSREFPAGTLSLRRRVEQFSLSEGRITGRHPRGYSSNVRFGQPTERGAPPHSYRGSLWMLYSTSSPRQLFLSTVHVRGCVVGRE</sequence>
<name>A0AAV9QRN4_9TELE</name>
<dbReference type="AlphaFoldDB" id="A0AAV9QRN4"/>
<evidence type="ECO:0000313" key="3">
    <source>
        <dbReference type="Proteomes" id="UP001311232"/>
    </source>
</evidence>
<organism evidence="2 3">
    <name type="scientific">Crenichthys baileyi</name>
    <name type="common">White River springfish</name>
    <dbReference type="NCBI Taxonomy" id="28760"/>
    <lineage>
        <taxon>Eukaryota</taxon>
        <taxon>Metazoa</taxon>
        <taxon>Chordata</taxon>
        <taxon>Craniata</taxon>
        <taxon>Vertebrata</taxon>
        <taxon>Euteleostomi</taxon>
        <taxon>Actinopterygii</taxon>
        <taxon>Neopterygii</taxon>
        <taxon>Teleostei</taxon>
        <taxon>Neoteleostei</taxon>
        <taxon>Acanthomorphata</taxon>
        <taxon>Ovalentaria</taxon>
        <taxon>Atherinomorphae</taxon>
        <taxon>Cyprinodontiformes</taxon>
        <taxon>Goodeidae</taxon>
        <taxon>Crenichthys</taxon>
    </lineage>
</organism>
<dbReference type="EMBL" id="JAHHUM010002929">
    <property type="protein sequence ID" value="KAK5599568.1"/>
    <property type="molecule type" value="Genomic_DNA"/>
</dbReference>
<gene>
    <name evidence="2" type="ORF">CRENBAI_019330</name>
</gene>
<dbReference type="Proteomes" id="UP001311232">
    <property type="component" value="Unassembled WGS sequence"/>
</dbReference>
<proteinExistence type="predicted"/>